<name>A0A653CWK0_CALMS</name>
<sequence>QLPNDLPTIEAFPYLTDDFLEKLGLDDGSPELQLSKEDTEKIFKSLALQLNLNMEDIVERLDWHKAECERQHKRCFYLIKDISTRLREHRCIGATDPINPVFVLLEDVRFLLQEIIKSTGKLGIITCEKRMAKCWRLIIDHVQILRSETESKNVVTDEKQCQTEFSLCENNELDSSIICPVISEKQTEQWSSSKQTYVCIIVLLLMSFGLMTIHWSCYSAVDYETCLINNFVHEQQIGEPPY</sequence>
<proteinExistence type="predicted"/>
<keyword evidence="2" id="KW-1185">Reference proteome</keyword>
<gene>
    <name evidence="1" type="ORF">CALMAC_LOCUS12355</name>
</gene>
<feature type="non-terminal residue" evidence="1">
    <location>
        <position position="1"/>
    </location>
</feature>
<organism evidence="1 2">
    <name type="scientific">Callosobruchus maculatus</name>
    <name type="common">Southern cowpea weevil</name>
    <name type="synonym">Pulse bruchid</name>
    <dbReference type="NCBI Taxonomy" id="64391"/>
    <lineage>
        <taxon>Eukaryota</taxon>
        <taxon>Metazoa</taxon>
        <taxon>Ecdysozoa</taxon>
        <taxon>Arthropoda</taxon>
        <taxon>Hexapoda</taxon>
        <taxon>Insecta</taxon>
        <taxon>Pterygota</taxon>
        <taxon>Neoptera</taxon>
        <taxon>Endopterygota</taxon>
        <taxon>Coleoptera</taxon>
        <taxon>Polyphaga</taxon>
        <taxon>Cucujiformia</taxon>
        <taxon>Chrysomeloidea</taxon>
        <taxon>Chrysomelidae</taxon>
        <taxon>Bruchinae</taxon>
        <taxon>Bruchini</taxon>
        <taxon>Callosobruchus</taxon>
    </lineage>
</organism>
<dbReference type="AlphaFoldDB" id="A0A653CWK0"/>
<evidence type="ECO:0000313" key="2">
    <source>
        <dbReference type="Proteomes" id="UP000410492"/>
    </source>
</evidence>
<accession>A0A653CWK0</accession>
<evidence type="ECO:0000313" key="1">
    <source>
        <dbReference type="EMBL" id="VEN52099.1"/>
    </source>
</evidence>
<reference evidence="1 2" key="1">
    <citation type="submission" date="2019-01" db="EMBL/GenBank/DDBJ databases">
        <authorList>
            <person name="Sayadi A."/>
        </authorList>
    </citation>
    <scope>NUCLEOTIDE SEQUENCE [LARGE SCALE GENOMIC DNA]</scope>
</reference>
<dbReference type="EMBL" id="CAACVG010009104">
    <property type="protein sequence ID" value="VEN52099.1"/>
    <property type="molecule type" value="Genomic_DNA"/>
</dbReference>
<dbReference type="OrthoDB" id="10062605at2759"/>
<dbReference type="Proteomes" id="UP000410492">
    <property type="component" value="Unassembled WGS sequence"/>
</dbReference>
<protein>
    <submittedName>
        <fullName evidence="1">Uncharacterized protein</fullName>
    </submittedName>
</protein>